<evidence type="ECO:0000256" key="4">
    <source>
        <dbReference type="ARBA" id="ARBA00022801"/>
    </source>
</evidence>
<dbReference type="PANTHER" id="PTHR30480:SF13">
    <property type="entry name" value="BETA-HEXOSAMINIDASE"/>
    <property type="match status" value="1"/>
</dbReference>
<sequence length="603" mass="66007">MLDLRYYCQSEQLINVNGKQVCRTPLTQLPPELAAMIQDSNIGGIILFAENLESIEQVVTLNYDMQQAARASYSGLDLFISIDQEGGRVARLPREQVTSFSGNMAIGATQAKSGNYFAEQTGRIIGVELAALGFNLNHAPNVDVNVNADNPVINVRSFGEQAEQVAELGSAQLNAMQQQGVIGTLKHFPGHGDTNVDSHTGLPRVDHHLEQIVNVDLLPFQRAIDQGLAKMIMTAHIQYPQLDDSTFNASDGSTMIKPATMSKRILTDLLRTQMGFNGVVITDALDMAGISHFFNPVDAIIETFNAGSDIALMPFRIRKAEDIATLSQVLDQLEQAVADGRLSEQQVYDSVQRIFTLKQQIPSRFNNNTLAANIAYADGVVGTNAHRDIERQLAEQSLVMVKNEQAIPIADNSKVHLLMPDLGKCRALQQAIDATNPQLNISCSDLHQLDFAKAHHQVMQADVVVAASITPNQSAAEMGGVEDLELIFEKREKLSKKEQQQQLIQLLSLAKANNKTTIFVSLRAPYEMTRYHHDSDALVATFSYNVHSVTQSDTDTTVTGPAYVALAKLLTGKITASGQLPVTIDVNDRDLTENNNDSDTSND</sequence>
<accession>A0A4U1BC07</accession>
<dbReference type="EC" id="3.2.1.52" evidence="3"/>
<dbReference type="InterPro" id="IPR019800">
    <property type="entry name" value="Glyco_hydro_3_AS"/>
</dbReference>
<gene>
    <name evidence="9" type="ORF">E8M12_01365</name>
</gene>
<evidence type="ECO:0000256" key="1">
    <source>
        <dbReference type="ARBA" id="ARBA00001231"/>
    </source>
</evidence>
<dbReference type="EMBL" id="SWDB01000003">
    <property type="protein sequence ID" value="TKB47559.1"/>
    <property type="molecule type" value="Genomic_DNA"/>
</dbReference>
<dbReference type="SUPFAM" id="SSF51445">
    <property type="entry name" value="(Trans)glycosidases"/>
    <property type="match status" value="1"/>
</dbReference>
<dbReference type="PANTHER" id="PTHR30480">
    <property type="entry name" value="BETA-HEXOSAMINIDASE-RELATED"/>
    <property type="match status" value="1"/>
</dbReference>
<dbReference type="Pfam" id="PF00933">
    <property type="entry name" value="Glyco_hydro_3"/>
    <property type="match status" value="1"/>
</dbReference>
<dbReference type="PROSITE" id="PS00775">
    <property type="entry name" value="GLYCOSYL_HYDROL_F3"/>
    <property type="match status" value="1"/>
</dbReference>
<evidence type="ECO:0000259" key="7">
    <source>
        <dbReference type="Pfam" id="PF00933"/>
    </source>
</evidence>
<keyword evidence="4 6" id="KW-0378">Hydrolase</keyword>
<reference evidence="9 10" key="1">
    <citation type="submission" date="2019-04" db="EMBL/GenBank/DDBJ databases">
        <title>Thalassotalea guangxiensis sp. nov., isolated from sediment of the coastal wetland.</title>
        <authorList>
            <person name="Zheng S."/>
            <person name="Zhang D."/>
        </authorList>
    </citation>
    <scope>NUCLEOTIDE SEQUENCE [LARGE SCALE GENOMIC DNA]</scope>
    <source>
        <strain evidence="9 10">ZS-4</strain>
    </source>
</reference>
<evidence type="ECO:0000256" key="5">
    <source>
        <dbReference type="ARBA" id="ARBA00023295"/>
    </source>
</evidence>
<dbReference type="InterPro" id="IPR050226">
    <property type="entry name" value="NagZ_Beta-hexosaminidase"/>
</dbReference>
<dbReference type="OrthoDB" id="9786661at2"/>
<feature type="domain" description="Glycoside hydrolase family 3 C-terminal" evidence="8">
    <location>
        <begin position="398"/>
        <end position="593"/>
    </location>
</feature>
<dbReference type="InterPro" id="IPR036962">
    <property type="entry name" value="Glyco_hydro_3_N_sf"/>
</dbReference>
<proteinExistence type="inferred from homology"/>
<protein>
    <recommendedName>
        <fullName evidence="3">beta-N-acetylhexosaminidase</fullName>
        <ecNumber evidence="3">3.2.1.52</ecNumber>
    </recommendedName>
</protein>
<dbReference type="Pfam" id="PF01915">
    <property type="entry name" value="Glyco_hydro_3_C"/>
    <property type="match status" value="1"/>
</dbReference>
<dbReference type="SUPFAM" id="SSF52279">
    <property type="entry name" value="Beta-D-glucan exohydrolase, C-terminal domain"/>
    <property type="match status" value="1"/>
</dbReference>
<dbReference type="InterPro" id="IPR002772">
    <property type="entry name" value="Glyco_hydro_3_C"/>
</dbReference>
<keyword evidence="5 6" id="KW-0326">Glycosidase</keyword>
<organism evidence="9 10">
    <name type="scientific">Thalassotalea mangrovi</name>
    <dbReference type="NCBI Taxonomy" id="2572245"/>
    <lineage>
        <taxon>Bacteria</taxon>
        <taxon>Pseudomonadati</taxon>
        <taxon>Pseudomonadota</taxon>
        <taxon>Gammaproteobacteria</taxon>
        <taxon>Alteromonadales</taxon>
        <taxon>Colwelliaceae</taxon>
        <taxon>Thalassotalea</taxon>
    </lineage>
</organism>
<evidence type="ECO:0000313" key="9">
    <source>
        <dbReference type="EMBL" id="TKB47559.1"/>
    </source>
</evidence>
<comment type="similarity">
    <text evidence="2 6">Belongs to the glycosyl hydrolase 3 family.</text>
</comment>
<feature type="domain" description="Glycoside hydrolase family 3 N-terminal" evidence="7">
    <location>
        <begin position="28"/>
        <end position="357"/>
    </location>
</feature>
<dbReference type="InterPro" id="IPR017853">
    <property type="entry name" value="GH"/>
</dbReference>
<evidence type="ECO:0000313" key="10">
    <source>
        <dbReference type="Proteomes" id="UP000307999"/>
    </source>
</evidence>
<comment type="caution">
    <text evidence="9">The sequence shown here is derived from an EMBL/GenBank/DDBJ whole genome shotgun (WGS) entry which is preliminary data.</text>
</comment>
<dbReference type="Proteomes" id="UP000307999">
    <property type="component" value="Unassembled WGS sequence"/>
</dbReference>
<evidence type="ECO:0000259" key="8">
    <source>
        <dbReference type="Pfam" id="PF01915"/>
    </source>
</evidence>
<name>A0A4U1BC07_9GAMM</name>
<dbReference type="Gene3D" id="3.40.50.1700">
    <property type="entry name" value="Glycoside hydrolase family 3 C-terminal domain"/>
    <property type="match status" value="1"/>
</dbReference>
<dbReference type="GO" id="GO:0004563">
    <property type="term" value="F:beta-N-acetylhexosaminidase activity"/>
    <property type="evidence" value="ECO:0007669"/>
    <property type="project" value="UniProtKB-EC"/>
</dbReference>
<dbReference type="GO" id="GO:0009254">
    <property type="term" value="P:peptidoglycan turnover"/>
    <property type="evidence" value="ECO:0007669"/>
    <property type="project" value="TreeGrafter"/>
</dbReference>
<keyword evidence="10" id="KW-1185">Reference proteome</keyword>
<evidence type="ECO:0000256" key="6">
    <source>
        <dbReference type="RuleBase" id="RU361161"/>
    </source>
</evidence>
<evidence type="ECO:0000256" key="3">
    <source>
        <dbReference type="ARBA" id="ARBA00012663"/>
    </source>
</evidence>
<comment type="catalytic activity">
    <reaction evidence="1">
        <text>Hydrolysis of terminal non-reducing N-acetyl-D-hexosamine residues in N-acetyl-beta-D-hexosaminides.</text>
        <dbReference type="EC" id="3.2.1.52"/>
    </reaction>
</comment>
<dbReference type="GO" id="GO:0005975">
    <property type="term" value="P:carbohydrate metabolic process"/>
    <property type="evidence" value="ECO:0007669"/>
    <property type="project" value="InterPro"/>
</dbReference>
<dbReference type="InterPro" id="IPR036881">
    <property type="entry name" value="Glyco_hydro_3_C_sf"/>
</dbReference>
<evidence type="ECO:0000256" key="2">
    <source>
        <dbReference type="ARBA" id="ARBA00005336"/>
    </source>
</evidence>
<dbReference type="AlphaFoldDB" id="A0A4U1BC07"/>
<dbReference type="Gene3D" id="3.20.20.300">
    <property type="entry name" value="Glycoside hydrolase, family 3, N-terminal domain"/>
    <property type="match status" value="1"/>
</dbReference>
<dbReference type="InterPro" id="IPR001764">
    <property type="entry name" value="Glyco_hydro_3_N"/>
</dbReference>